<name>A0A841HUU4_9DEIO</name>
<reference evidence="2 3" key="1">
    <citation type="submission" date="2020-08" db="EMBL/GenBank/DDBJ databases">
        <title>Genomic Encyclopedia of Type Strains, Phase IV (KMG-IV): sequencing the most valuable type-strain genomes for metagenomic binning, comparative biology and taxonomic classification.</title>
        <authorList>
            <person name="Goeker M."/>
        </authorList>
    </citation>
    <scope>NUCLEOTIDE SEQUENCE [LARGE SCALE GENOMIC DNA]</scope>
    <source>
        <strain evidence="2 3">DSM 21458</strain>
    </source>
</reference>
<dbReference type="RefSeq" id="WP_221276873.1">
    <property type="nucleotide sequence ID" value="NZ_JACHHG010000002.1"/>
</dbReference>
<keyword evidence="3" id="KW-1185">Reference proteome</keyword>
<dbReference type="InterPro" id="IPR052509">
    <property type="entry name" value="Metal_resp_DNA-bind_regulator"/>
</dbReference>
<evidence type="ECO:0000313" key="3">
    <source>
        <dbReference type="Proteomes" id="UP000569951"/>
    </source>
</evidence>
<dbReference type="InterPro" id="IPR036388">
    <property type="entry name" value="WH-like_DNA-bd_sf"/>
</dbReference>
<gene>
    <name evidence="2" type="ORF">HNR42_000655</name>
</gene>
<dbReference type="InterPro" id="IPR005149">
    <property type="entry name" value="Tscrpt_reg_PadR_N"/>
</dbReference>
<sequence>MTNDWLTQLRRGTVEYGVLALIGQFPRYGYDLVQSLGRWEPLAATEGTLYPLLRRLQKEGLIESYWQESETGPPRKYYRLTPTGQRQLNDMDRQWQDFASAVEALRLETFPETHHD</sequence>
<dbReference type="Proteomes" id="UP000569951">
    <property type="component" value="Unassembled WGS sequence"/>
</dbReference>
<protein>
    <submittedName>
        <fullName evidence="2">PadR family transcriptional regulator PadR</fullName>
    </submittedName>
</protein>
<organism evidence="2 3">
    <name type="scientific">Deinobacterium chartae</name>
    <dbReference type="NCBI Taxonomy" id="521158"/>
    <lineage>
        <taxon>Bacteria</taxon>
        <taxon>Thermotogati</taxon>
        <taxon>Deinococcota</taxon>
        <taxon>Deinococci</taxon>
        <taxon>Deinococcales</taxon>
        <taxon>Deinococcaceae</taxon>
        <taxon>Deinobacterium</taxon>
    </lineage>
</organism>
<dbReference type="AlphaFoldDB" id="A0A841HUU4"/>
<dbReference type="SUPFAM" id="SSF46785">
    <property type="entry name" value="Winged helix' DNA-binding domain"/>
    <property type="match status" value="1"/>
</dbReference>
<dbReference type="PANTHER" id="PTHR33169:SF14">
    <property type="entry name" value="TRANSCRIPTIONAL REGULATOR RV3488"/>
    <property type="match status" value="1"/>
</dbReference>
<dbReference type="EMBL" id="JACHHG010000002">
    <property type="protein sequence ID" value="MBB6097241.1"/>
    <property type="molecule type" value="Genomic_DNA"/>
</dbReference>
<dbReference type="InterPro" id="IPR036390">
    <property type="entry name" value="WH_DNA-bd_sf"/>
</dbReference>
<evidence type="ECO:0000259" key="1">
    <source>
        <dbReference type="Pfam" id="PF03551"/>
    </source>
</evidence>
<evidence type="ECO:0000313" key="2">
    <source>
        <dbReference type="EMBL" id="MBB6097241.1"/>
    </source>
</evidence>
<comment type="caution">
    <text evidence="2">The sequence shown here is derived from an EMBL/GenBank/DDBJ whole genome shotgun (WGS) entry which is preliminary data.</text>
</comment>
<dbReference type="PANTHER" id="PTHR33169">
    <property type="entry name" value="PADR-FAMILY TRANSCRIPTIONAL REGULATOR"/>
    <property type="match status" value="1"/>
</dbReference>
<proteinExistence type="predicted"/>
<feature type="domain" description="Transcription regulator PadR N-terminal" evidence="1">
    <location>
        <begin position="18"/>
        <end position="89"/>
    </location>
</feature>
<dbReference type="Gene3D" id="1.10.10.10">
    <property type="entry name" value="Winged helix-like DNA-binding domain superfamily/Winged helix DNA-binding domain"/>
    <property type="match status" value="1"/>
</dbReference>
<dbReference type="Pfam" id="PF03551">
    <property type="entry name" value="PadR"/>
    <property type="match status" value="1"/>
</dbReference>
<accession>A0A841HUU4</accession>